<dbReference type="AlphaFoldDB" id="A0A367LID1"/>
<keyword evidence="2" id="KW-0472">Membrane</keyword>
<keyword evidence="4" id="KW-1185">Reference proteome</keyword>
<keyword evidence="2" id="KW-1133">Transmembrane helix</keyword>
<dbReference type="EMBL" id="LKCN02000004">
    <property type="protein sequence ID" value="RCI14175.1"/>
    <property type="molecule type" value="Genomic_DNA"/>
</dbReference>
<accession>A0A367LID1</accession>
<evidence type="ECO:0000256" key="1">
    <source>
        <dbReference type="SAM" id="MobiDB-lite"/>
    </source>
</evidence>
<name>A0A367LID1_9HYPO</name>
<comment type="caution">
    <text evidence="3">The sequence shown here is derived from an EMBL/GenBank/DDBJ whole genome shotgun (WGS) entry which is preliminary data.</text>
</comment>
<feature type="region of interest" description="Disordered" evidence="1">
    <location>
        <begin position="36"/>
        <end position="71"/>
    </location>
</feature>
<dbReference type="Proteomes" id="UP000253664">
    <property type="component" value="Unassembled WGS sequence"/>
</dbReference>
<dbReference type="STRING" id="1330021.A0A367LID1"/>
<organism evidence="3 4">
    <name type="scientific">Ophiocordyceps polyrhachis-furcata BCC 54312</name>
    <dbReference type="NCBI Taxonomy" id="1330021"/>
    <lineage>
        <taxon>Eukaryota</taxon>
        <taxon>Fungi</taxon>
        <taxon>Dikarya</taxon>
        <taxon>Ascomycota</taxon>
        <taxon>Pezizomycotina</taxon>
        <taxon>Sordariomycetes</taxon>
        <taxon>Hypocreomycetidae</taxon>
        <taxon>Hypocreales</taxon>
        <taxon>Ophiocordycipitaceae</taxon>
        <taxon>Ophiocordyceps</taxon>
    </lineage>
</organism>
<gene>
    <name evidence="3" type="ORF">L249_6072</name>
</gene>
<evidence type="ECO:0000313" key="4">
    <source>
        <dbReference type="Proteomes" id="UP000253664"/>
    </source>
</evidence>
<evidence type="ECO:0000313" key="3">
    <source>
        <dbReference type="EMBL" id="RCI14175.1"/>
    </source>
</evidence>
<proteinExistence type="predicted"/>
<protein>
    <submittedName>
        <fullName evidence="3">Uncharacterized protein</fullName>
    </submittedName>
</protein>
<evidence type="ECO:0000256" key="2">
    <source>
        <dbReference type="SAM" id="Phobius"/>
    </source>
</evidence>
<keyword evidence="2" id="KW-0812">Transmembrane</keyword>
<reference evidence="3 4" key="1">
    <citation type="journal article" date="2015" name="BMC Genomics">
        <title>Insights from the genome of Ophiocordyceps polyrhachis-furcata to pathogenicity and host specificity in insect fungi.</title>
        <authorList>
            <person name="Wichadakul D."/>
            <person name="Kobmoo N."/>
            <person name="Ingsriswang S."/>
            <person name="Tangphatsornruang S."/>
            <person name="Chantasingh D."/>
            <person name="Luangsa-ard J.J."/>
            <person name="Eurwilaichitr L."/>
        </authorList>
    </citation>
    <scope>NUCLEOTIDE SEQUENCE [LARGE SCALE GENOMIC DNA]</scope>
    <source>
        <strain evidence="3 4">BCC 54312</strain>
    </source>
</reference>
<dbReference type="OrthoDB" id="5397827at2759"/>
<feature type="transmembrane region" description="Helical" evidence="2">
    <location>
        <begin position="113"/>
        <end position="133"/>
    </location>
</feature>
<sequence>MTSSTTATMVAASGAYLRRRIFIGVRFPTIYFTRLSSSSSSSSSTTDRPIVLEKPTKFNPPSHGSRLRKGGALPRHYAPPLSAAEAAARKQKDYPGVMAPEGSWAHWMWHSRLLHTFITMGALFAMAIATFFLNYTHNSPFKDLVPAISDLWQRPLYFFSAWKNVIILHEKDNSAKAVDHRMAHLDDVAKRRYYMKMHGIEPKDPVSMVFGKGQNKLVETAATVPDMGSVLDVEEKPAQRKKWFGLW</sequence>